<reference evidence="1 2" key="1">
    <citation type="submission" date="2019-06" db="EMBL/GenBank/DDBJ databases">
        <title>Genome Sequence of the Brown Rot Fungal Pathogen Monilinia fructicola.</title>
        <authorList>
            <person name="De Miccolis Angelini R.M."/>
            <person name="Landi L."/>
            <person name="Abate D."/>
            <person name="Pollastro S."/>
            <person name="Romanazzi G."/>
            <person name="Faretra F."/>
        </authorList>
    </citation>
    <scope>NUCLEOTIDE SEQUENCE [LARGE SCALE GENOMIC DNA]</scope>
    <source>
        <strain evidence="1 2">Mfrc123</strain>
    </source>
</reference>
<gene>
    <name evidence="1" type="ORF">EYC84_007179</name>
</gene>
<dbReference type="AlphaFoldDB" id="A0A5M9K5T1"/>
<evidence type="ECO:0000313" key="1">
    <source>
        <dbReference type="EMBL" id="KAA8577184.1"/>
    </source>
</evidence>
<keyword evidence="2" id="KW-1185">Reference proteome</keyword>
<comment type="caution">
    <text evidence="1">The sequence shown here is derived from an EMBL/GenBank/DDBJ whole genome shotgun (WGS) entry which is preliminary data.</text>
</comment>
<protein>
    <submittedName>
        <fullName evidence="1">Uncharacterized protein</fullName>
    </submittedName>
</protein>
<dbReference type="EMBL" id="VICG01000001">
    <property type="protein sequence ID" value="KAA8577184.1"/>
    <property type="molecule type" value="Genomic_DNA"/>
</dbReference>
<organism evidence="1 2">
    <name type="scientific">Monilinia fructicola</name>
    <name type="common">Brown rot fungus</name>
    <name type="synonym">Ciboria fructicola</name>
    <dbReference type="NCBI Taxonomy" id="38448"/>
    <lineage>
        <taxon>Eukaryota</taxon>
        <taxon>Fungi</taxon>
        <taxon>Dikarya</taxon>
        <taxon>Ascomycota</taxon>
        <taxon>Pezizomycotina</taxon>
        <taxon>Leotiomycetes</taxon>
        <taxon>Helotiales</taxon>
        <taxon>Sclerotiniaceae</taxon>
        <taxon>Monilinia</taxon>
    </lineage>
</organism>
<sequence>MTSGTSSLCFLTNHAKPPSFSLHHAHAYNSSKTNDNPLHVPLPISKYQTPSLLNPSFVLICFAVKIQPCCAEGIQQNKYEIL</sequence>
<dbReference type="Proteomes" id="UP000322873">
    <property type="component" value="Unassembled WGS sequence"/>
</dbReference>
<proteinExistence type="predicted"/>
<name>A0A5M9K5T1_MONFR</name>
<accession>A0A5M9K5T1</accession>
<evidence type="ECO:0000313" key="2">
    <source>
        <dbReference type="Proteomes" id="UP000322873"/>
    </source>
</evidence>